<dbReference type="GO" id="GO:0000122">
    <property type="term" value="P:negative regulation of transcription by RNA polymerase II"/>
    <property type="evidence" value="ECO:0007669"/>
    <property type="project" value="TreeGrafter"/>
</dbReference>
<sequence length="360" mass="39794">MSRGERSQHCELEEDLQAQGEAPGPVAVQAPAAEVEEAATASLSASPALIPGTMEEVLAAGSPDPPQNPQKVLSFLTTIASILCSQSDEGSSSEEEEEPDPADPEFLLQEALDKKMVHLVYFLLHKYRNKEPLTKAEMLSAVIKNDEEHFSAIFSEASECMQLVFGIDVKEEDPTEHSYVFVSSLDLSYNGVLDDHSKPTAGLLITVLGMIFMEGNCVPEETIWEALRVLGVCPGREHCLYGEPRKLLTQDWVQEEYLEYRQVPGSDPACYEFLWGPRAHAETSKMKVLEHVAKVSGRDATCYPSLYEEALREKRERESEQELHPELVAGSGPRSAASSAPYDKSPILHSVFEESSQHSE</sequence>
<dbReference type="SMART" id="SM01392">
    <property type="entry name" value="MAGE_N"/>
    <property type="match status" value="1"/>
</dbReference>
<proteinExistence type="predicted"/>
<reference evidence="4" key="1">
    <citation type="submission" date="2025-08" db="UniProtKB">
        <authorList>
            <consortium name="RefSeq"/>
        </authorList>
    </citation>
    <scope>IDENTIFICATION</scope>
</reference>
<dbReference type="GeneID" id="110595483"/>
<name>A0A3Q0DVE6_CARSF</name>
<dbReference type="FunFam" id="1.10.10.1200:FF:000007">
    <property type="entry name" value="Melanoma-associated antigen C2"/>
    <property type="match status" value="1"/>
</dbReference>
<dbReference type="GO" id="GO:0005634">
    <property type="term" value="C:nucleus"/>
    <property type="evidence" value="ECO:0007669"/>
    <property type="project" value="TreeGrafter"/>
</dbReference>
<feature type="compositionally biased region" description="Low complexity" evidence="1">
    <location>
        <begin position="329"/>
        <end position="341"/>
    </location>
</feature>
<dbReference type="Pfam" id="PF01454">
    <property type="entry name" value="MAGE"/>
    <property type="match status" value="1"/>
</dbReference>
<dbReference type="InterPro" id="IPR041899">
    <property type="entry name" value="MAGE_WH2"/>
</dbReference>
<feature type="compositionally biased region" description="Basic and acidic residues" evidence="1">
    <location>
        <begin position="351"/>
        <end position="360"/>
    </location>
</feature>
<dbReference type="InterPro" id="IPR037445">
    <property type="entry name" value="MAGE"/>
</dbReference>
<evidence type="ECO:0000256" key="1">
    <source>
        <dbReference type="SAM" id="MobiDB-lite"/>
    </source>
</evidence>
<dbReference type="Proteomes" id="UP000189704">
    <property type="component" value="Unplaced"/>
</dbReference>
<feature type="region of interest" description="Disordered" evidence="1">
    <location>
        <begin position="313"/>
        <end position="360"/>
    </location>
</feature>
<organism evidence="3 4">
    <name type="scientific">Carlito syrichta</name>
    <name type="common">Philippine tarsier</name>
    <name type="synonym">Tarsius syrichta</name>
    <dbReference type="NCBI Taxonomy" id="1868482"/>
    <lineage>
        <taxon>Eukaryota</taxon>
        <taxon>Metazoa</taxon>
        <taxon>Chordata</taxon>
        <taxon>Craniata</taxon>
        <taxon>Vertebrata</taxon>
        <taxon>Euteleostomi</taxon>
        <taxon>Mammalia</taxon>
        <taxon>Eutheria</taxon>
        <taxon>Euarchontoglires</taxon>
        <taxon>Primates</taxon>
        <taxon>Haplorrhini</taxon>
        <taxon>Tarsiiformes</taxon>
        <taxon>Tarsiidae</taxon>
        <taxon>Carlito</taxon>
    </lineage>
</organism>
<dbReference type="SMART" id="SM01373">
    <property type="entry name" value="MAGE"/>
    <property type="match status" value="1"/>
</dbReference>
<evidence type="ECO:0000259" key="2">
    <source>
        <dbReference type="PROSITE" id="PS50838"/>
    </source>
</evidence>
<keyword evidence="3" id="KW-1185">Reference proteome</keyword>
<gene>
    <name evidence="4" type="primary">LOC110595483</name>
</gene>
<dbReference type="RefSeq" id="XP_021567126.1">
    <property type="nucleotide sequence ID" value="XM_021711451.1"/>
</dbReference>
<dbReference type="Gene3D" id="1.10.10.1200">
    <property type="entry name" value="MAGE homology domain, winged helix WH1 motif"/>
    <property type="match status" value="1"/>
</dbReference>
<feature type="compositionally biased region" description="Basic and acidic residues" evidence="1">
    <location>
        <begin position="1"/>
        <end position="11"/>
    </location>
</feature>
<evidence type="ECO:0000313" key="4">
    <source>
        <dbReference type="RefSeq" id="XP_021567126.1"/>
    </source>
</evidence>
<evidence type="ECO:0000313" key="3">
    <source>
        <dbReference type="Proteomes" id="UP000189704"/>
    </source>
</evidence>
<dbReference type="PANTHER" id="PTHR11736:SF153">
    <property type="entry name" value="MELANOMA-ASSOCIATED ANTIGEN 10"/>
    <property type="match status" value="1"/>
</dbReference>
<dbReference type="PROSITE" id="PS50838">
    <property type="entry name" value="MAGE"/>
    <property type="match status" value="1"/>
</dbReference>
<dbReference type="Gene3D" id="1.10.10.1210">
    <property type="entry name" value="MAGE homology domain, winged helix WH2 motif"/>
    <property type="match status" value="1"/>
</dbReference>
<dbReference type="PANTHER" id="PTHR11736">
    <property type="entry name" value="MELANOMA-ASSOCIATED ANTIGEN MAGE ANTIGEN"/>
    <property type="match status" value="1"/>
</dbReference>
<dbReference type="InterPro" id="IPR002190">
    <property type="entry name" value="MHD_dom"/>
</dbReference>
<dbReference type="InterPro" id="IPR041898">
    <property type="entry name" value="MAGE_WH1"/>
</dbReference>
<dbReference type="KEGG" id="csyr:110595483"/>
<dbReference type="AlphaFoldDB" id="A0A3Q0DVE6"/>
<accession>A0A3Q0DVE6</accession>
<dbReference type="Pfam" id="PF12440">
    <property type="entry name" value="MAGE_N"/>
    <property type="match status" value="1"/>
</dbReference>
<dbReference type="OrthoDB" id="9665809at2759"/>
<feature type="compositionally biased region" description="Basic and acidic residues" evidence="1">
    <location>
        <begin position="313"/>
        <end position="325"/>
    </location>
</feature>
<dbReference type="FunFam" id="1.10.10.1210:FF:000001">
    <property type="entry name" value="melanoma-associated antigen D1"/>
    <property type="match status" value="1"/>
</dbReference>
<protein>
    <submittedName>
        <fullName evidence="4">Melanoma-associated antigen 8-like</fullName>
    </submittedName>
</protein>
<dbReference type="GO" id="GO:0042826">
    <property type="term" value="F:histone deacetylase binding"/>
    <property type="evidence" value="ECO:0007669"/>
    <property type="project" value="TreeGrafter"/>
</dbReference>
<feature type="domain" description="MAGE" evidence="2">
    <location>
        <begin position="112"/>
        <end position="310"/>
    </location>
</feature>
<feature type="region of interest" description="Disordered" evidence="1">
    <location>
        <begin position="1"/>
        <end position="26"/>
    </location>
</feature>
<dbReference type="InterPro" id="IPR021072">
    <property type="entry name" value="MAGE_N"/>
</dbReference>